<dbReference type="AlphaFoldDB" id="A0A7X9IKG4"/>
<comment type="caution">
    <text evidence="1">The sequence shown here is derived from an EMBL/GenBank/DDBJ whole genome shotgun (WGS) entry which is preliminary data.</text>
</comment>
<dbReference type="SUPFAM" id="SSF75708">
    <property type="entry name" value="Chemotaxis phosphatase CheZ"/>
    <property type="match status" value="1"/>
</dbReference>
<reference evidence="1 2" key="1">
    <citation type="journal article" date="2020" name="Biotechnol. Biofuels">
        <title>New insights from the biogas microbiome by comprehensive genome-resolved metagenomics of nearly 1600 species originating from multiple anaerobic digesters.</title>
        <authorList>
            <person name="Campanaro S."/>
            <person name="Treu L."/>
            <person name="Rodriguez-R L.M."/>
            <person name="Kovalovszki A."/>
            <person name="Ziels R.M."/>
            <person name="Maus I."/>
            <person name="Zhu X."/>
            <person name="Kougias P.G."/>
            <person name="Basile A."/>
            <person name="Luo G."/>
            <person name="Schluter A."/>
            <person name="Konstantinidis K.T."/>
            <person name="Angelidaki I."/>
        </authorList>
    </citation>
    <scope>NUCLEOTIDE SEQUENCE [LARGE SCALE GENOMIC DNA]</scope>
    <source>
        <strain evidence="1">AS27yjCOA_65</strain>
    </source>
</reference>
<dbReference type="EMBL" id="JAAZON010000593">
    <property type="protein sequence ID" value="NMC64063.1"/>
    <property type="molecule type" value="Genomic_DNA"/>
</dbReference>
<accession>A0A7X9IKG4</accession>
<dbReference type="Pfam" id="PF04344">
    <property type="entry name" value="CheZ"/>
    <property type="match status" value="1"/>
</dbReference>
<organism evidence="1 2">
    <name type="scientific">SAR324 cluster bacterium</name>
    <dbReference type="NCBI Taxonomy" id="2024889"/>
    <lineage>
        <taxon>Bacteria</taxon>
        <taxon>Deltaproteobacteria</taxon>
        <taxon>SAR324 cluster</taxon>
    </lineage>
</organism>
<proteinExistence type="predicted"/>
<dbReference type="GO" id="GO:0003824">
    <property type="term" value="F:catalytic activity"/>
    <property type="evidence" value="ECO:0007669"/>
    <property type="project" value="InterPro"/>
</dbReference>
<feature type="non-terminal residue" evidence="1">
    <location>
        <position position="1"/>
    </location>
</feature>
<dbReference type="InterPro" id="IPR007439">
    <property type="entry name" value="Chemotax_Pase_CheZ"/>
</dbReference>
<dbReference type="GO" id="GO:0050920">
    <property type="term" value="P:regulation of chemotaxis"/>
    <property type="evidence" value="ECO:0007669"/>
    <property type="project" value="InterPro"/>
</dbReference>
<gene>
    <name evidence="1" type="ORF">GYA55_12945</name>
</gene>
<dbReference type="Proteomes" id="UP000524246">
    <property type="component" value="Unassembled WGS sequence"/>
</dbReference>
<sequence>FIEQQRVLLQELAKNTLEIVVAQEYQDLMEQTLRKVIKLLGSIEGQLLSLLSLFSLDSESKKNTQFAQELNQDGIDALLRKLGF</sequence>
<name>A0A7X9IKG4_9DELT</name>
<evidence type="ECO:0000313" key="2">
    <source>
        <dbReference type="Proteomes" id="UP000524246"/>
    </source>
</evidence>
<evidence type="ECO:0000313" key="1">
    <source>
        <dbReference type="EMBL" id="NMC64063.1"/>
    </source>
</evidence>
<dbReference type="Gene3D" id="1.10.287.500">
    <property type="entry name" value="Helix hairpin bin"/>
    <property type="match status" value="1"/>
</dbReference>
<protein>
    <submittedName>
        <fullName evidence="1">Protein phosphatase CheZ</fullName>
    </submittedName>
</protein>
<dbReference type="GO" id="GO:0009288">
    <property type="term" value="C:bacterial-type flagellum"/>
    <property type="evidence" value="ECO:0007669"/>
    <property type="project" value="InterPro"/>
</dbReference>